<comment type="caution">
    <text evidence="1">The sequence shown here is derived from an EMBL/GenBank/DDBJ whole genome shotgun (WGS) entry which is preliminary data.</text>
</comment>
<gene>
    <name evidence="1" type="ORF">DL239_15175</name>
</gene>
<dbReference type="RefSeq" id="WP_167684940.1">
    <property type="nucleotide sequence ID" value="NZ_QHLQ01000016.1"/>
</dbReference>
<evidence type="ECO:0008006" key="3">
    <source>
        <dbReference type="Google" id="ProtNLM"/>
    </source>
</evidence>
<protein>
    <recommendedName>
        <fullName evidence="3">HTH cro/C1-type domain-containing protein</fullName>
    </recommendedName>
</protein>
<dbReference type="SUPFAM" id="SSF47413">
    <property type="entry name" value="lambda repressor-like DNA-binding domains"/>
    <property type="match status" value="1"/>
</dbReference>
<organism evidence="1 2">
    <name type="scientific">Parasedimentitalea denitrificans</name>
    <dbReference type="NCBI Taxonomy" id="2211118"/>
    <lineage>
        <taxon>Bacteria</taxon>
        <taxon>Pseudomonadati</taxon>
        <taxon>Pseudomonadota</taxon>
        <taxon>Alphaproteobacteria</taxon>
        <taxon>Rhodobacterales</taxon>
        <taxon>Paracoccaceae</taxon>
        <taxon>Parasedimentitalea</taxon>
    </lineage>
</organism>
<dbReference type="Proteomes" id="UP001429564">
    <property type="component" value="Unassembled WGS sequence"/>
</dbReference>
<evidence type="ECO:0000313" key="1">
    <source>
        <dbReference type="EMBL" id="NIZ62316.1"/>
    </source>
</evidence>
<name>A0ABX0WA56_9RHOB</name>
<sequence>MDRHELKKELTDTNPGLKRFLEDHAEKRDLAIKLRVVRKKAGLEIEDIALRAKLTVSEVDAMESPSGEIPEEDVIERYRAACRAEGETFAEEK</sequence>
<proteinExistence type="predicted"/>
<accession>A0ABX0WA56</accession>
<dbReference type="InterPro" id="IPR010982">
    <property type="entry name" value="Lambda_DNA-bd_dom_sf"/>
</dbReference>
<evidence type="ECO:0000313" key="2">
    <source>
        <dbReference type="Proteomes" id="UP001429564"/>
    </source>
</evidence>
<reference evidence="1 2" key="1">
    <citation type="submission" date="2018-05" db="EMBL/GenBank/DDBJ databases">
        <authorList>
            <person name="Zhang Y.-J."/>
        </authorList>
    </citation>
    <scope>NUCLEOTIDE SEQUENCE [LARGE SCALE GENOMIC DNA]</scope>
    <source>
        <strain evidence="1 2">CY04</strain>
    </source>
</reference>
<dbReference type="EMBL" id="QHLQ01000016">
    <property type="protein sequence ID" value="NIZ62316.1"/>
    <property type="molecule type" value="Genomic_DNA"/>
</dbReference>
<keyword evidence="2" id="KW-1185">Reference proteome</keyword>